<sequence length="1056" mass="112871">MDCLRLYGDHMEGSDEGEAHKIQPEFTEITMVVQTQETMEIEVVEGGDYKCNVDEQEDDFPYIEGRSNVNSKELEVFEQGGLESFAEVGRGSINASVVPENEKNSQDIIPVVHSEYGLVDLNRETCEMDVNLTVPASDALMTEQDEALLGGDTEMIEEFGEGTAALEQAEIIDKHATTSVEVENGQLVADLDASREGDVGVDVHQQLVENVTGNVAVDVTAVSGDGSSGEACLDVPTIAPGACSAQDGGWVTKDADQQETGTSEHVDTERKESISVLGDENDTDGDKGPSENLKDISSAKVDLVSSSAPESLFNDANRAQLQAQILVMGILRKGDKPGEDLLKSACPEICEGHSDLGDPSSSKKRKSSDKEAAPQEAGEKSSGRGGIATDLMTSVKVNLNLRRDASENAVILEDDTDRQLRAAQITAHDAMTTAASALAQSHITWAQIRTKDHSERGIAREAQIASVAATVAAAASVAKAAVEAAKAIANVSIKAYWQGGGQIASNGKSSASPSKGKGKSTSTRSPKSEMLASVVKAAEMASEAATQAGTVLALANPLTQSGGAEGPRLREADAVKGTDNKGIGRSAKKIKTSRKTKSAKKLKTVSASPKTKATKTSSVLPKSKMAKLAAASSKKSSVKALKDKIGKKKIGPVKGKDTDEGKSKGGVQHLMTQKDNSQPAPLTKKKEHHEDLLDARADVDTNQQSERIAKGSAVEVMTDEEGLRGGWFSGKILTATKTQACVVYDEILDDDGVGKVEEWFPFKATGPSSGPRRQVRPLHPYSSVREAGSKKRRRVALGSQTWAVGDYVDAFVQDGWWEGTITELNDLDETKVTVYFPGENDTQIVKTWDLRPSLQWDGGKWAPWTGPTVIQSQGKTGGSSGMVKEDITDKGSSPETIAKATVRSSKKVDETTPVSSTRKRKAPELSAKATNEMKSSKKVEVPISEVNESTPTTRSTRKSPDGKKQESSTAAKVSSQKKLPIKPSDNRKSSGRNTKPTSKEKEKDSSTVASPKKIDLNVGKTSTKAVKKDEVPEVAMTRTRGKVKAEEQEKKRPKRR</sequence>
<dbReference type="Gramene" id="Pp3c20_13300V3.1">
    <property type="protein sequence ID" value="Pp3c20_13300V3.1"/>
    <property type="gene ID" value="Pp3c20_13300"/>
</dbReference>
<dbReference type="KEGG" id="ppp:112273075"/>
<feature type="compositionally biased region" description="Basic and acidic residues" evidence="1">
    <location>
        <begin position="654"/>
        <end position="663"/>
    </location>
</feature>
<feature type="compositionally biased region" description="Polar residues" evidence="1">
    <location>
        <begin position="670"/>
        <end position="680"/>
    </location>
</feature>
<accession>A0A7I4BYR5</accession>
<feature type="compositionally biased region" description="Basic and acidic residues" evidence="1">
    <location>
        <begin position="262"/>
        <end position="273"/>
    </location>
</feature>
<feature type="compositionally biased region" description="Basic and acidic residues" evidence="1">
    <location>
        <begin position="284"/>
        <end position="294"/>
    </location>
</feature>
<feature type="region of interest" description="Disordered" evidence="1">
    <location>
        <begin position="647"/>
        <end position="688"/>
    </location>
</feature>
<dbReference type="Gramene" id="Pp3c20_13303V3.10">
    <property type="protein sequence ID" value="Pp3c20_13303V3.10"/>
    <property type="gene ID" value="Pp3c20_13303"/>
</dbReference>
<evidence type="ECO:0000259" key="2">
    <source>
        <dbReference type="SMART" id="SM00743"/>
    </source>
</evidence>
<dbReference type="EnsemblPlants" id="Pp3c20_13303V3.8">
    <property type="protein sequence ID" value="Pp3c20_13303V3.8"/>
    <property type="gene ID" value="Pp3c20_13303"/>
</dbReference>
<dbReference type="CDD" id="cd20405">
    <property type="entry name" value="Tudor_Agenet_AtDUF_rpt1_3"/>
    <property type="match status" value="1"/>
</dbReference>
<dbReference type="SMART" id="SM00743">
    <property type="entry name" value="Agenet"/>
    <property type="match status" value="2"/>
</dbReference>
<dbReference type="PANTHER" id="PTHR48429:SF1">
    <property type="entry name" value="AGENET DOMAIN-CONTAINING PROTEIN"/>
    <property type="match status" value="1"/>
</dbReference>
<dbReference type="EnsemblPlants" id="Pp3c20_13303V3.10">
    <property type="protein sequence ID" value="Pp3c20_13303V3.10"/>
    <property type="gene ID" value="Pp3c20_13303"/>
</dbReference>
<dbReference type="CDD" id="cd20403">
    <property type="entry name" value="Tudor_Agenet_FMRP-like_rpt2"/>
    <property type="match status" value="1"/>
</dbReference>
<dbReference type="EnsemblPlants" id="Pp3c20_13300V3.1">
    <property type="protein sequence ID" value="Pp3c20_13300V3.1"/>
    <property type="gene ID" value="Pp3c20_13300"/>
</dbReference>
<organism evidence="3 4">
    <name type="scientific">Physcomitrium patens</name>
    <name type="common">Spreading-leaved earth moss</name>
    <name type="synonym">Physcomitrella patens</name>
    <dbReference type="NCBI Taxonomy" id="3218"/>
    <lineage>
        <taxon>Eukaryota</taxon>
        <taxon>Viridiplantae</taxon>
        <taxon>Streptophyta</taxon>
        <taxon>Embryophyta</taxon>
        <taxon>Bryophyta</taxon>
        <taxon>Bryophytina</taxon>
        <taxon>Bryopsida</taxon>
        <taxon>Funariidae</taxon>
        <taxon>Funariales</taxon>
        <taxon>Funariaceae</taxon>
        <taxon>Physcomitrium</taxon>
    </lineage>
</organism>
<dbReference type="RefSeq" id="XP_024357196.1">
    <property type="nucleotide sequence ID" value="XM_024501428.2"/>
</dbReference>
<feature type="domain" description="Agenet" evidence="2">
    <location>
        <begin position="800"/>
        <end position="858"/>
    </location>
</feature>
<feature type="region of interest" description="Disordered" evidence="1">
    <location>
        <begin position="862"/>
        <end position="1056"/>
    </location>
</feature>
<feature type="region of interest" description="Disordered" evidence="1">
    <location>
        <begin position="502"/>
        <end position="528"/>
    </location>
</feature>
<feature type="region of interest" description="Disordered" evidence="1">
    <location>
        <begin position="255"/>
        <end position="294"/>
    </location>
</feature>
<feature type="domain" description="Agenet" evidence="2">
    <location>
        <begin position="706"/>
        <end position="770"/>
    </location>
</feature>
<protein>
    <recommendedName>
        <fullName evidence="2">Agenet domain-containing protein</fullName>
    </recommendedName>
</protein>
<reference evidence="3 4" key="2">
    <citation type="journal article" date="2018" name="Plant J.">
        <title>The Physcomitrella patens chromosome-scale assembly reveals moss genome structure and evolution.</title>
        <authorList>
            <person name="Lang D."/>
            <person name="Ullrich K.K."/>
            <person name="Murat F."/>
            <person name="Fuchs J."/>
            <person name="Jenkins J."/>
            <person name="Haas F.B."/>
            <person name="Piednoel M."/>
            <person name="Gundlach H."/>
            <person name="Van Bel M."/>
            <person name="Meyberg R."/>
            <person name="Vives C."/>
            <person name="Morata J."/>
            <person name="Symeonidi A."/>
            <person name="Hiss M."/>
            <person name="Muchero W."/>
            <person name="Kamisugi Y."/>
            <person name="Saleh O."/>
            <person name="Blanc G."/>
            <person name="Decker E.L."/>
            <person name="van Gessel N."/>
            <person name="Grimwood J."/>
            <person name="Hayes R.D."/>
            <person name="Graham S.W."/>
            <person name="Gunter L.E."/>
            <person name="McDaniel S.F."/>
            <person name="Hoernstein S.N.W."/>
            <person name="Larsson A."/>
            <person name="Li F.W."/>
            <person name="Perroud P.F."/>
            <person name="Phillips J."/>
            <person name="Ranjan P."/>
            <person name="Rokshar D.S."/>
            <person name="Rothfels C.J."/>
            <person name="Schneider L."/>
            <person name="Shu S."/>
            <person name="Stevenson D.W."/>
            <person name="Thummler F."/>
            <person name="Tillich M."/>
            <person name="Villarreal Aguilar J.C."/>
            <person name="Widiez T."/>
            <person name="Wong G.K."/>
            <person name="Wymore A."/>
            <person name="Zhang Y."/>
            <person name="Zimmer A.D."/>
            <person name="Quatrano R.S."/>
            <person name="Mayer K.F.X."/>
            <person name="Goodstein D."/>
            <person name="Casacuberta J.M."/>
            <person name="Vandepoele K."/>
            <person name="Reski R."/>
            <person name="Cuming A.C."/>
            <person name="Tuskan G.A."/>
            <person name="Maumus F."/>
            <person name="Salse J."/>
            <person name="Schmutz J."/>
            <person name="Rensing S.A."/>
        </authorList>
    </citation>
    <scope>NUCLEOTIDE SEQUENCE [LARGE SCALE GENOMIC DNA]</scope>
    <source>
        <strain evidence="3 4">cv. Gransden 2004</strain>
    </source>
</reference>
<evidence type="ECO:0000313" key="3">
    <source>
        <dbReference type="EnsemblPlants" id="Pp3c20_13303V3.8"/>
    </source>
</evidence>
<evidence type="ECO:0000313" key="4">
    <source>
        <dbReference type="Proteomes" id="UP000006727"/>
    </source>
</evidence>
<dbReference type="Gramene" id="Pp3c20_13303V3.9">
    <property type="protein sequence ID" value="Pp3c20_13303V3.9"/>
    <property type="gene ID" value="Pp3c20_13303"/>
</dbReference>
<dbReference type="InterPro" id="IPR014002">
    <property type="entry name" value="Agenet_dom_plant"/>
</dbReference>
<dbReference type="Proteomes" id="UP000006727">
    <property type="component" value="Chromosome 20"/>
</dbReference>
<dbReference type="OrthoDB" id="433924at2759"/>
<dbReference type="InterPro" id="IPR008395">
    <property type="entry name" value="Agenet-like_dom"/>
</dbReference>
<dbReference type="Pfam" id="PF05641">
    <property type="entry name" value="Agenet"/>
    <property type="match status" value="1"/>
</dbReference>
<name>A0A7I4BYR5_PHYPA</name>
<feature type="compositionally biased region" description="Basic and acidic residues" evidence="1">
    <location>
        <begin position="368"/>
        <end position="382"/>
    </location>
</feature>
<evidence type="ECO:0000256" key="1">
    <source>
        <dbReference type="SAM" id="MobiDB-lite"/>
    </source>
</evidence>
<feature type="compositionally biased region" description="Low complexity" evidence="1">
    <location>
        <begin position="504"/>
        <end position="525"/>
    </location>
</feature>
<dbReference type="PANTHER" id="PTHR48429">
    <property type="entry name" value="AGENET DOMAIN-CONTAINING PROTEIN"/>
    <property type="match status" value="1"/>
</dbReference>
<keyword evidence="4" id="KW-1185">Reference proteome</keyword>
<dbReference type="GeneID" id="112273075"/>
<dbReference type="InterPro" id="IPR055274">
    <property type="entry name" value="SWO1"/>
</dbReference>
<feature type="region of interest" description="Disordered" evidence="1">
    <location>
        <begin position="351"/>
        <end position="387"/>
    </location>
</feature>
<reference evidence="3 4" key="1">
    <citation type="journal article" date="2008" name="Science">
        <title>The Physcomitrella genome reveals evolutionary insights into the conquest of land by plants.</title>
        <authorList>
            <person name="Rensing S."/>
            <person name="Lang D."/>
            <person name="Zimmer A."/>
            <person name="Terry A."/>
            <person name="Salamov A."/>
            <person name="Shapiro H."/>
            <person name="Nishiyama T."/>
            <person name="Perroud P.-F."/>
            <person name="Lindquist E."/>
            <person name="Kamisugi Y."/>
            <person name="Tanahashi T."/>
            <person name="Sakakibara K."/>
            <person name="Fujita T."/>
            <person name="Oishi K."/>
            <person name="Shin-I T."/>
            <person name="Kuroki Y."/>
            <person name="Toyoda A."/>
            <person name="Suzuki Y."/>
            <person name="Hashimoto A."/>
            <person name="Yamaguchi K."/>
            <person name="Sugano A."/>
            <person name="Kohara Y."/>
            <person name="Fujiyama A."/>
            <person name="Anterola A."/>
            <person name="Aoki S."/>
            <person name="Ashton N."/>
            <person name="Barbazuk W.B."/>
            <person name="Barker E."/>
            <person name="Bennetzen J."/>
            <person name="Bezanilla M."/>
            <person name="Blankenship R."/>
            <person name="Cho S.H."/>
            <person name="Dutcher S."/>
            <person name="Estelle M."/>
            <person name="Fawcett J.A."/>
            <person name="Gundlach H."/>
            <person name="Hanada K."/>
            <person name="Heyl A."/>
            <person name="Hicks K.A."/>
            <person name="Hugh J."/>
            <person name="Lohr M."/>
            <person name="Mayer K."/>
            <person name="Melkozernov A."/>
            <person name="Murata T."/>
            <person name="Nelson D."/>
            <person name="Pils B."/>
            <person name="Prigge M."/>
            <person name="Reiss B."/>
            <person name="Renner T."/>
            <person name="Rombauts S."/>
            <person name="Rushton P."/>
            <person name="Sanderfoot A."/>
            <person name="Schween G."/>
            <person name="Shiu S.-H."/>
            <person name="Stueber K."/>
            <person name="Theodoulou F.L."/>
            <person name="Tu H."/>
            <person name="Van de Peer Y."/>
            <person name="Verrier P.J."/>
            <person name="Waters E."/>
            <person name="Wood A."/>
            <person name="Yang L."/>
            <person name="Cove D."/>
            <person name="Cuming A."/>
            <person name="Hasebe M."/>
            <person name="Lucas S."/>
            <person name="Mishler D.B."/>
            <person name="Reski R."/>
            <person name="Grigoriev I."/>
            <person name="Quatrano R.S."/>
            <person name="Boore J.L."/>
        </authorList>
    </citation>
    <scope>NUCLEOTIDE SEQUENCE [LARGE SCALE GENOMIC DNA]</scope>
    <source>
        <strain evidence="3 4">cv. Gransden 2004</strain>
    </source>
</reference>
<dbReference type="RefSeq" id="XP_024357198.1">
    <property type="nucleotide sequence ID" value="XM_024501430.2"/>
</dbReference>
<dbReference type="RefSeq" id="XP_024357199.1">
    <property type="nucleotide sequence ID" value="XM_024501431.2"/>
</dbReference>
<reference evidence="3" key="3">
    <citation type="submission" date="2020-12" db="UniProtKB">
        <authorList>
            <consortium name="EnsemblPlants"/>
        </authorList>
    </citation>
    <scope>IDENTIFICATION</scope>
</reference>
<proteinExistence type="predicted"/>
<dbReference type="AlphaFoldDB" id="A0A7I4BYR5"/>
<gene>
    <name evidence="3" type="primary">LOC112273075</name>
</gene>
<feature type="compositionally biased region" description="Polar residues" evidence="1">
    <location>
        <begin position="967"/>
        <end position="977"/>
    </location>
</feature>
<dbReference type="Gramene" id="Pp3c20_13303V3.8">
    <property type="protein sequence ID" value="Pp3c20_13303V3.8"/>
    <property type="gene ID" value="Pp3c20_13303"/>
</dbReference>
<dbReference type="EMBL" id="ABEU02000020">
    <property type="status" value="NOT_ANNOTATED_CDS"/>
    <property type="molecule type" value="Genomic_DNA"/>
</dbReference>
<dbReference type="EnsemblPlants" id="Pp3c20_13303V3.9">
    <property type="protein sequence ID" value="Pp3c20_13303V3.9"/>
    <property type="gene ID" value="Pp3c20_13303"/>
</dbReference>